<feature type="compositionally biased region" description="Low complexity" evidence="1">
    <location>
        <begin position="49"/>
        <end position="65"/>
    </location>
</feature>
<evidence type="ECO:0000256" key="1">
    <source>
        <dbReference type="SAM" id="MobiDB-lite"/>
    </source>
</evidence>
<feature type="compositionally biased region" description="Basic and acidic residues" evidence="1">
    <location>
        <begin position="17"/>
        <end position="26"/>
    </location>
</feature>
<reference evidence="2" key="2">
    <citation type="submission" date="2020-10" db="EMBL/GenBank/DDBJ databases">
        <authorList>
            <person name="Scholz U."/>
            <person name="Mascher M."/>
            <person name="Fiebig A."/>
        </authorList>
    </citation>
    <scope>NUCLEOTIDE SEQUENCE [LARGE SCALE GENOMIC DNA]</scope>
    <source>
        <strain evidence="2">cv. Morex</strain>
    </source>
</reference>
<reference evidence="3" key="1">
    <citation type="journal article" date="2012" name="Nature">
        <title>A physical, genetic and functional sequence assembly of the barley genome.</title>
        <authorList>
            <consortium name="The International Barley Genome Sequencing Consortium"/>
            <person name="Mayer K.F."/>
            <person name="Waugh R."/>
            <person name="Brown J.W."/>
            <person name="Schulman A."/>
            <person name="Langridge P."/>
            <person name="Platzer M."/>
            <person name="Fincher G.B."/>
            <person name="Muehlbauer G.J."/>
            <person name="Sato K."/>
            <person name="Close T.J."/>
            <person name="Wise R.P."/>
            <person name="Stein N."/>
        </authorList>
    </citation>
    <scope>NUCLEOTIDE SEQUENCE [LARGE SCALE GENOMIC DNA]</scope>
    <source>
        <strain evidence="3">cv. Morex</strain>
    </source>
</reference>
<protein>
    <submittedName>
        <fullName evidence="2">Uncharacterized protein</fullName>
    </submittedName>
</protein>
<dbReference type="Gramene" id="HORVU.MOREX.r3.4HG0331990.1">
    <property type="protein sequence ID" value="HORVU.MOREX.r3.4HG0331990.1.CDS1"/>
    <property type="gene ID" value="HORVU.MOREX.r3.4HG0331990"/>
</dbReference>
<accession>A0A8I6XL19</accession>
<proteinExistence type="predicted"/>
<keyword evidence="3" id="KW-1185">Reference proteome</keyword>
<evidence type="ECO:0000313" key="3">
    <source>
        <dbReference type="Proteomes" id="UP000011116"/>
    </source>
</evidence>
<name>A0A8I6XL19_HORVV</name>
<dbReference type="Proteomes" id="UP000011116">
    <property type="component" value="Chromosome 4H"/>
</dbReference>
<feature type="compositionally biased region" description="Polar residues" evidence="1">
    <location>
        <begin position="66"/>
        <end position="76"/>
    </location>
</feature>
<evidence type="ECO:0000313" key="2">
    <source>
        <dbReference type="EnsemblPlants" id="HORVU.MOREX.r3.4HG0331990.1.CDS1"/>
    </source>
</evidence>
<dbReference type="Gramene" id="HORVU.MOREX.r2.4HG0276600.1">
    <property type="protein sequence ID" value="HORVU.MOREX.r2.4HG0276600.1.CDS.1"/>
    <property type="gene ID" value="HORVU.MOREX.r2.4HG0276600"/>
</dbReference>
<reference evidence="2" key="3">
    <citation type="submission" date="2022-01" db="UniProtKB">
        <authorList>
            <consortium name="EnsemblPlants"/>
        </authorList>
    </citation>
    <scope>IDENTIFICATION</scope>
    <source>
        <strain evidence="2">subsp. vulgare</strain>
    </source>
</reference>
<dbReference type="EnsemblPlants" id="HORVU.MOREX.r3.4HG0331990.1">
    <property type="protein sequence ID" value="HORVU.MOREX.r3.4HG0331990.1.CDS1"/>
    <property type="gene ID" value="HORVU.MOREX.r3.4HG0331990"/>
</dbReference>
<sequence length="97" mass="10474">MMKRMMYWPYGGRRRGGHDGQEDGHARHAPTSSTATAPPAPQSLRHDAPAAAPVGASAASSSSDVQQLQLRQQLHNGTAAADVQRREPQRLRHLLAS</sequence>
<dbReference type="AlphaFoldDB" id="A0A8I6XL19"/>
<organism evidence="2 3">
    <name type="scientific">Hordeum vulgare subsp. vulgare</name>
    <name type="common">Domesticated barley</name>
    <dbReference type="NCBI Taxonomy" id="112509"/>
    <lineage>
        <taxon>Eukaryota</taxon>
        <taxon>Viridiplantae</taxon>
        <taxon>Streptophyta</taxon>
        <taxon>Embryophyta</taxon>
        <taxon>Tracheophyta</taxon>
        <taxon>Spermatophyta</taxon>
        <taxon>Magnoliopsida</taxon>
        <taxon>Liliopsida</taxon>
        <taxon>Poales</taxon>
        <taxon>Poaceae</taxon>
        <taxon>BOP clade</taxon>
        <taxon>Pooideae</taxon>
        <taxon>Triticodae</taxon>
        <taxon>Triticeae</taxon>
        <taxon>Hordeinae</taxon>
        <taxon>Hordeum</taxon>
    </lineage>
</organism>
<feature type="region of interest" description="Disordered" evidence="1">
    <location>
        <begin position="1"/>
        <end position="97"/>
    </location>
</feature>